<proteinExistence type="predicted"/>
<keyword evidence="2" id="KW-1185">Reference proteome</keyword>
<accession>A0AAD5WDK0</accession>
<protein>
    <submittedName>
        <fullName evidence="1">Uncharacterized protein</fullName>
    </submittedName>
</protein>
<comment type="caution">
    <text evidence="1">The sequence shown here is derived from an EMBL/GenBank/DDBJ whole genome shotgun (WGS) entry which is preliminary data.</text>
</comment>
<evidence type="ECO:0000313" key="1">
    <source>
        <dbReference type="EMBL" id="KAJ1366530.1"/>
    </source>
</evidence>
<evidence type="ECO:0000313" key="2">
    <source>
        <dbReference type="Proteomes" id="UP001196413"/>
    </source>
</evidence>
<name>A0AAD5WDK0_PARTN</name>
<dbReference type="Proteomes" id="UP001196413">
    <property type="component" value="Unassembled WGS sequence"/>
</dbReference>
<sequence>MELKALPPVAGQAKPLAVCSATETVDPLLLTWKVRQQSIDGKSRAKGTTIDRENDKRLTTIREASDDRFGMRLLAACLAKSLWPRIPRRADSLLQFIVDRCCPSDPL</sequence>
<organism evidence="1 2">
    <name type="scientific">Parelaphostrongylus tenuis</name>
    <name type="common">Meningeal worm</name>
    <dbReference type="NCBI Taxonomy" id="148309"/>
    <lineage>
        <taxon>Eukaryota</taxon>
        <taxon>Metazoa</taxon>
        <taxon>Ecdysozoa</taxon>
        <taxon>Nematoda</taxon>
        <taxon>Chromadorea</taxon>
        <taxon>Rhabditida</taxon>
        <taxon>Rhabditina</taxon>
        <taxon>Rhabditomorpha</taxon>
        <taxon>Strongyloidea</taxon>
        <taxon>Metastrongylidae</taxon>
        <taxon>Parelaphostrongylus</taxon>
    </lineage>
</organism>
<reference evidence="1" key="1">
    <citation type="submission" date="2021-06" db="EMBL/GenBank/DDBJ databases">
        <title>Parelaphostrongylus tenuis whole genome reference sequence.</title>
        <authorList>
            <person name="Garwood T.J."/>
            <person name="Larsen P.A."/>
            <person name="Fountain-Jones N.M."/>
            <person name="Garbe J.R."/>
            <person name="Macchietto M.G."/>
            <person name="Kania S.A."/>
            <person name="Gerhold R.W."/>
            <person name="Richards J.E."/>
            <person name="Wolf T.M."/>
        </authorList>
    </citation>
    <scope>NUCLEOTIDE SEQUENCE</scope>
    <source>
        <strain evidence="1">MNPRO001-30</strain>
        <tissue evidence="1">Meninges</tissue>
    </source>
</reference>
<gene>
    <name evidence="1" type="ORF">KIN20_027210</name>
</gene>
<dbReference type="EMBL" id="JAHQIW010005581">
    <property type="protein sequence ID" value="KAJ1366530.1"/>
    <property type="molecule type" value="Genomic_DNA"/>
</dbReference>
<dbReference type="AlphaFoldDB" id="A0AAD5WDK0"/>